<sequence length="158" mass="17112">MILVSSCLLGLDTKYNGTSNCNDLLLKYSHLEKYIPICPEQLGGLPTPREAAEIKAGTGEDVIKGHAKVITVKGEDCTYYFVKGAKEVLKLAKMLPVSAAILKEKSPSCGCNEIYDGTFANSLIRGAGVTAELLRQNGIRVYSENEVTDKLLQSLLCL</sequence>
<dbReference type="PANTHER" id="PTHR30087">
    <property type="entry name" value="INNER MEMBRANE PROTEIN"/>
    <property type="match status" value="1"/>
</dbReference>
<dbReference type="PANTHER" id="PTHR30087:SF1">
    <property type="entry name" value="HYPOTHETICAL CYTOSOLIC PROTEIN"/>
    <property type="match status" value="1"/>
</dbReference>
<reference evidence="1 2" key="1">
    <citation type="submission" date="2015-09" db="EMBL/GenBank/DDBJ databases">
        <title>Genome sequence of Oxobacter pfennigii DSM 3222.</title>
        <authorList>
            <person name="Poehlein A."/>
            <person name="Bengelsdorf F.R."/>
            <person name="Schiel-Bengelsdorf B."/>
            <person name="Duerre P."/>
            <person name="Daniel R."/>
        </authorList>
    </citation>
    <scope>NUCLEOTIDE SEQUENCE [LARGE SCALE GENOMIC DNA]</scope>
    <source>
        <strain evidence="1 2">DSM 3222</strain>
    </source>
</reference>
<dbReference type="RefSeq" id="WP_054874561.1">
    <property type="nucleotide sequence ID" value="NZ_LKET01000028.1"/>
</dbReference>
<comment type="caution">
    <text evidence="1">The sequence shown here is derived from an EMBL/GenBank/DDBJ whole genome shotgun (WGS) entry which is preliminary data.</text>
</comment>
<name>A0A0P9AHS8_9CLOT</name>
<gene>
    <name evidence="1" type="ORF">OXPF_14930</name>
</gene>
<dbReference type="EMBL" id="LKET01000028">
    <property type="protein sequence ID" value="KPU45015.1"/>
    <property type="molecule type" value="Genomic_DNA"/>
</dbReference>
<protein>
    <submittedName>
        <fullName evidence="1">Uncharacterized protein</fullName>
    </submittedName>
</protein>
<evidence type="ECO:0000313" key="2">
    <source>
        <dbReference type="Proteomes" id="UP000050326"/>
    </source>
</evidence>
<dbReference type="STRING" id="36849.OXPF_14930"/>
<dbReference type="AlphaFoldDB" id="A0A0P9AHS8"/>
<keyword evidence="2" id="KW-1185">Reference proteome</keyword>
<accession>A0A0P9AHS8</accession>
<dbReference type="OrthoDB" id="9797779at2"/>
<dbReference type="PATRIC" id="fig|36849.3.peg.1583"/>
<dbReference type="Pfam" id="PF04463">
    <property type="entry name" value="2-thiour_desulf"/>
    <property type="match status" value="1"/>
</dbReference>
<evidence type="ECO:0000313" key="1">
    <source>
        <dbReference type="EMBL" id="KPU45015.1"/>
    </source>
</evidence>
<proteinExistence type="predicted"/>
<dbReference type="Proteomes" id="UP000050326">
    <property type="component" value="Unassembled WGS sequence"/>
</dbReference>
<organism evidence="1 2">
    <name type="scientific">Oxobacter pfennigii</name>
    <dbReference type="NCBI Taxonomy" id="36849"/>
    <lineage>
        <taxon>Bacteria</taxon>
        <taxon>Bacillati</taxon>
        <taxon>Bacillota</taxon>
        <taxon>Clostridia</taxon>
        <taxon>Eubacteriales</taxon>
        <taxon>Clostridiaceae</taxon>
        <taxon>Oxobacter</taxon>
    </lineage>
</organism>
<dbReference type="InterPro" id="IPR007553">
    <property type="entry name" value="2-thiour_desulf"/>
</dbReference>